<sequence>MIAALLFDLDGTLIDSDPLHYRVFETMFAERGRVLTEALYLDRIHGRHNEDSFPELFPDEDAIALSLQKEAQFRDMLGAGHAPMPGAEALLDLARERGWRCAAVTNAPRINAEAMLAAIGLGAHMELLVIGEECSRAKPDPEPYLAAMRAFGAAPASCIAFEDSASGLRAAAASGAHVVAVRSAGLTEDALRRHGAATTIADFTDPALTALLDRLAAA</sequence>
<comment type="similarity">
    <text evidence="2">Belongs to the HAD-like hydrolase superfamily. CbbY/CbbZ/Gph/YieH family.</text>
</comment>
<dbReference type="InterPro" id="IPR006439">
    <property type="entry name" value="HAD-SF_hydro_IA"/>
</dbReference>
<reference evidence="6 7" key="1">
    <citation type="submission" date="2016-10" db="EMBL/GenBank/DDBJ databases">
        <authorList>
            <person name="de Groot N.N."/>
        </authorList>
    </citation>
    <scope>NUCLEOTIDE SEQUENCE [LARGE SCALE GENOMIC DNA]</scope>
    <source>
        <strain evidence="6 7">DSM 26424</strain>
    </source>
</reference>
<dbReference type="EMBL" id="FNEJ01000009">
    <property type="protein sequence ID" value="SDI76288.1"/>
    <property type="molecule type" value="Genomic_DNA"/>
</dbReference>
<proteinExistence type="inferred from homology"/>
<gene>
    <name evidence="6" type="ORF">SAMN04487993_1009206</name>
</gene>
<dbReference type="InterPro" id="IPR036412">
    <property type="entry name" value="HAD-like_sf"/>
</dbReference>
<dbReference type="PANTHER" id="PTHR46193">
    <property type="entry name" value="6-PHOSPHOGLUCONATE PHOSPHATASE"/>
    <property type="match status" value="1"/>
</dbReference>
<dbReference type="Gene3D" id="1.10.150.240">
    <property type="entry name" value="Putative phosphatase, domain 2"/>
    <property type="match status" value="1"/>
</dbReference>
<evidence type="ECO:0000256" key="3">
    <source>
        <dbReference type="ARBA" id="ARBA00022723"/>
    </source>
</evidence>
<evidence type="ECO:0000313" key="7">
    <source>
        <dbReference type="Proteomes" id="UP000199093"/>
    </source>
</evidence>
<accession>A0A1G8N7W0</accession>
<dbReference type="STRING" id="555512.SAMN04487993_1009206"/>
<keyword evidence="4" id="KW-0460">Magnesium</keyword>
<evidence type="ECO:0000313" key="6">
    <source>
        <dbReference type="EMBL" id="SDI76288.1"/>
    </source>
</evidence>
<dbReference type="AlphaFoldDB" id="A0A1G8N7W0"/>
<dbReference type="PANTHER" id="PTHR46193:SF18">
    <property type="entry name" value="HEXITOL PHOSPHATASE B"/>
    <property type="match status" value="1"/>
</dbReference>
<dbReference type="SFLD" id="SFLDG01135">
    <property type="entry name" value="C1.5.6:_HAD__Beta-PGM__Phospha"/>
    <property type="match status" value="1"/>
</dbReference>
<evidence type="ECO:0000256" key="1">
    <source>
        <dbReference type="ARBA" id="ARBA00001946"/>
    </source>
</evidence>
<dbReference type="GO" id="GO:0003824">
    <property type="term" value="F:catalytic activity"/>
    <property type="evidence" value="ECO:0007669"/>
    <property type="project" value="UniProtKB-ARBA"/>
</dbReference>
<evidence type="ECO:0000256" key="4">
    <source>
        <dbReference type="ARBA" id="ARBA00022842"/>
    </source>
</evidence>
<protein>
    <submittedName>
        <fullName evidence="6">Haloacid dehalogenase superfamily, subfamily IA, variant 3 with third motif having DD or ED</fullName>
    </submittedName>
</protein>
<dbReference type="NCBIfam" id="TIGR01509">
    <property type="entry name" value="HAD-SF-IA-v3"/>
    <property type="match status" value="1"/>
</dbReference>
<dbReference type="InterPro" id="IPR023214">
    <property type="entry name" value="HAD_sf"/>
</dbReference>
<evidence type="ECO:0000256" key="5">
    <source>
        <dbReference type="ARBA" id="ARBA00023277"/>
    </source>
</evidence>
<dbReference type="RefSeq" id="WP_089847406.1">
    <property type="nucleotide sequence ID" value="NZ_FNEJ01000009.1"/>
</dbReference>
<dbReference type="InterPro" id="IPR051600">
    <property type="entry name" value="Beta-PGM-like"/>
</dbReference>
<dbReference type="PRINTS" id="PR00413">
    <property type="entry name" value="HADHALOGNASE"/>
</dbReference>
<keyword evidence="7" id="KW-1185">Reference proteome</keyword>
<evidence type="ECO:0000256" key="2">
    <source>
        <dbReference type="ARBA" id="ARBA00006171"/>
    </source>
</evidence>
<keyword evidence="3" id="KW-0479">Metal-binding</keyword>
<dbReference type="Gene3D" id="3.40.50.1000">
    <property type="entry name" value="HAD superfamily/HAD-like"/>
    <property type="match status" value="1"/>
</dbReference>
<dbReference type="SFLD" id="SFLDG01129">
    <property type="entry name" value="C1.5:_HAD__Beta-PGM__Phosphata"/>
    <property type="match status" value="1"/>
</dbReference>
<dbReference type="GO" id="GO:0046872">
    <property type="term" value="F:metal ion binding"/>
    <property type="evidence" value="ECO:0007669"/>
    <property type="project" value="UniProtKB-KW"/>
</dbReference>
<comment type="cofactor">
    <cofactor evidence="1">
        <name>Mg(2+)</name>
        <dbReference type="ChEBI" id="CHEBI:18420"/>
    </cofactor>
</comment>
<dbReference type="SUPFAM" id="SSF56784">
    <property type="entry name" value="HAD-like"/>
    <property type="match status" value="1"/>
</dbReference>
<organism evidence="6 7">
    <name type="scientific">Salipiger marinus</name>
    <dbReference type="NCBI Taxonomy" id="555512"/>
    <lineage>
        <taxon>Bacteria</taxon>
        <taxon>Pseudomonadati</taxon>
        <taxon>Pseudomonadota</taxon>
        <taxon>Alphaproteobacteria</taxon>
        <taxon>Rhodobacterales</taxon>
        <taxon>Roseobacteraceae</taxon>
        <taxon>Salipiger</taxon>
    </lineage>
</organism>
<dbReference type="Pfam" id="PF00702">
    <property type="entry name" value="Hydrolase"/>
    <property type="match status" value="1"/>
</dbReference>
<dbReference type="OrthoDB" id="9782449at2"/>
<dbReference type="SFLD" id="SFLDS00003">
    <property type="entry name" value="Haloacid_Dehalogenase"/>
    <property type="match status" value="1"/>
</dbReference>
<dbReference type="Proteomes" id="UP000199093">
    <property type="component" value="Unassembled WGS sequence"/>
</dbReference>
<dbReference type="InterPro" id="IPR023198">
    <property type="entry name" value="PGP-like_dom2"/>
</dbReference>
<keyword evidence="5" id="KW-0119">Carbohydrate metabolism</keyword>
<name>A0A1G8N7W0_9RHOB</name>